<dbReference type="Pfam" id="PF13371">
    <property type="entry name" value="TPR_9"/>
    <property type="match status" value="1"/>
</dbReference>
<name>A0A858RAF7_9PROT</name>
<dbReference type="PANTHER" id="PTHR31350:SF21">
    <property type="entry name" value="F-BOX ONLY PROTEIN 21"/>
    <property type="match status" value="1"/>
</dbReference>
<reference evidence="3" key="1">
    <citation type="submission" date="2020-04" db="EMBL/GenBank/DDBJ databases">
        <title>A desert anoxygenic phototrophic bacterium fixes CO2 using RubisCO under aerobic conditions.</title>
        <authorList>
            <person name="Tang K."/>
        </authorList>
    </citation>
    <scope>NUCLEOTIDE SEQUENCE [LARGE SCALE GENOMIC DNA]</scope>
    <source>
        <strain evidence="3">MIMtkB3</strain>
    </source>
</reference>
<organism evidence="3 4">
    <name type="scientific">Aerophototrophica crusticola</name>
    <dbReference type="NCBI Taxonomy" id="1709002"/>
    <lineage>
        <taxon>Bacteria</taxon>
        <taxon>Pseudomonadati</taxon>
        <taxon>Pseudomonadota</taxon>
        <taxon>Alphaproteobacteria</taxon>
        <taxon>Rhodospirillales</taxon>
        <taxon>Rhodospirillaceae</taxon>
        <taxon>Aerophototrophica</taxon>
    </lineage>
</organism>
<protein>
    <submittedName>
        <fullName evidence="3">Tetratricopeptide repeat protein</fullName>
    </submittedName>
</protein>
<dbReference type="InterPro" id="IPR011990">
    <property type="entry name" value="TPR-like_helical_dom_sf"/>
</dbReference>
<dbReference type="PANTHER" id="PTHR31350">
    <property type="entry name" value="SI:DKEY-261L7.2"/>
    <property type="match status" value="1"/>
</dbReference>
<keyword evidence="4" id="KW-1185">Reference proteome</keyword>
<comment type="similarity">
    <text evidence="1">Belongs to the UPF0162 family.</text>
</comment>
<evidence type="ECO:0000256" key="1">
    <source>
        <dbReference type="ARBA" id="ARBA00007100"/>
    </source>
</evidence>
<dbReference type="AlphaFoldDB" id="A0A858RAF7"/>
<accession>A0A858RAF7</accession>
<evidence type="ECO:0000259" key="2">
    <source>
        <dbReference type="Pfam" id="PF13369"/>
    </source>
</evidence>
<dbReference type="InterPro" id="IPR032698">
    <property type="entry name" value="SirB1_N"/>
</dbReference>
<dbReference type="KEGG" id="acru:HHL28_15785"/>
<sequence>MKTRQKALELLRTVGTLPDDRIDLAEAALALAVLDQPGAEPEPYRRHLAQLALDVADATQAAGKGPLPLSTRIAALRDVLYAKHGYRGDSDTYEDLQNANLIRVIDRRLGLPVALGILLIHAARAQGWGILGLSFPGHFLVRMDLDGERAILDPFDGAARREPRELRDLLKQTAGAEAELTPEHYTPVTNREILLRLQNNLKLRHLRSDRADQAVEVIENMLLFDPENPGLWREAGLLNAHLGKLTAAIQAFETFMVQGSKLGASPQLLHQTASLVQQLKTRLN</sequence>
<proteinExistence type="inferred from homology"/>
<gene>
    <name evidence="3" type="ORF">HHL28_15785</name>
</gene>
<evidence type="ECO:0000313" key="3">
    <source>
        <dbReference type="EMBL" id="QJE74341.1"/>
    </source>
</evidence>
<dbReference type="Pfam" id="PF13369">
    <property type="entry name" value="Transglut_core2"/>
    <property type="match status" value="1"/>
</dbReference>
<dbReference type="EMBL" id="CP051775">
    <property type="protein sequence ID" value="QJE74341.1"/>
    <property type="molecule type" value="Genomic_DNA"/>
</dbReference>
<evidence type="ECO:0000313" key="4">
    <source>
        <dbReference type="Proteomes" id="UP000501891"/>
    </source>
</evidence>
<feature type="domain" description="Protein SirB1 N-terminal" evidence="2">
    <location>
        <begin position="44"/>
        <end position="198"/>
    </location>
</feature>
<dbReference type="SUPFAM" id="SSF48452">
    <property type="entry name" value="TPR-like"/>
    <property type="match status" value="1"/>
</dbReference>
<dbReference type="Gene3D" id="1.25.40.10">
    <property type="entry name" value="Tetratricopeptide repeat domain"/>
    <property type="match status" value="1"/>
</dbReference>
<dbReference type="Proteomes" id="UP000501891">
    <property type="component" value="Chromosome"/>
</dbReference>